<reference evidence="2" key="1">
    <citation type="journal article" date="2023" name="Front. Plant Sci.">
        <title>Chromosomal-level genome assembly of Melastoma candidum provides insights into trichome evolution.</title>
        <authorList>
            <person name="Zhong Y."/>
            <person name="Wu W."/>
            <person name="Sun C."/>
            <person name="Zou P."/>
            <person name="Liu Y."/>
            <person name="Dai S."/>
            <person name="Zhou R."/>
        </authorList>
    </citation>
    <scope>NUCLEOTIDE SEQUENCE [LARGE SCALE GENOMIC DNA]</scope>
</reference>
<sequence length="320" mass="34016">MINGAGVFAKEPDPGRCSPVVAEQACPLVAAHGGDHGGPRASGSYMVAWSRRSVGCQVCIHGLLCLCGSAPLLGPLDTQVAFRLPWRSSKSYNGMVPPSEVVVSCTSLTGFASSTMLAGFVIHLSSGVASFTAAYLGRGRVPVAGTTGFDGGSPFVVGRTISFGILNTHICTASILLVWVSLDMIFYQKSSVIGTFQGMITGLVCITPGAGLVESGVAALMGMLYTMMVLHRRYVFFQKVDDTLTTFHTHDVAGLLGGLLSGEFAKPRLLEMMYGGIKYNPELLYSILDHRPRDRLRQLGYQLIGALLCGMRYSPASYAS</sequence>
<evidence type="ECO:0000313" key="2">
    <source>
        <dbReference type="Proteomes" id="UP001057402"/>
    </source>
</evidence>
<organism evidence="1 2">
    <name type="scientific">Melastoma candidum</name>
    <dbReference type="NCBI Taxonomy" id="119954"/>
    <lineage>
        <taxon>Eukaryota</taxon>
        <taxon>Viridiplantae</taxon>
        <taxon>Streptophyta</taxon>
        <taxon>Embryophyta</taxon>
        <taxon>Tracheophyta</taxon>
        <taxon>Spermatophyta</taxon>
        <taxon>Magnoliopsida</taxon>
        <taxon>eudicotyledons</taxon>
        <taxon>Gunneridae</taxon>
        <taxon>Pentapetalae</taxon>
        <taxon>rosids</taxon>
        <taxon>malvids</taxon>
        <taxon>Myrtales</taxon>
        <taxon>Melastomataceae</taxon>
        <taxon>Melastomatoideae</taxon>
        <taxon>Melastomateae</taxon>
        <taxon>Melastoma</taxon>
    </lineage>
</organism>
<proteinExistence type="predicted"/>
<comment type="caution">
    <text evidence="1">The sequence shown here is derived from an EMBL/GenBank/DDBJ whole genome shotgun (WGS) entry which is preliminary data.</text>
</comment>
<evidence type="ECO:0000313" key="1">
    <source>
        <dbReference type="EMBL" id="KAI4381808.1"/>
    </source>
</evidence>
<accession>A0ACB9RS18</accession>
<dbReference type="EMBL" id="CM042882">
    <property type="protein sequence ID" value="KAI4381808.1"/>
    <property type="molecule type" value="Genomic_DNA"/>
</dbReference>
<keyword evidence="2" id="KW-1185">Reference proteome</keyword>
<gene>
    <name evidence="1" type="ORF">MLD38_007847</name>
</gene>
<dbReference type="Proteomes" id="UP001057402">
    <property type="component" value="Chromosome 3"/>
</dbReference>
<protein>
    <submittedName>
        <fullName evidence="1">Uncharacterized protein</fullName>
    </submittedName>
</protein>
<name>A0ACB9RS18_9MYRT</name>